<evidence type="ECO:0000256" key="8">
    <source>
        <dbReference type="ARBA" id="ARBA00023034"/>
    </source>
</evidence>
<keyword evidence="9" id="KW-0472">Membrane</keyword>
<dbReference type="GO" id="GO:0000139">
    <property type="term" value="C:Golgi membrane"/>
    <property type="evidence" value="ECO:0007669"/>
    <property type="project" value="UniProtKB-SubCell"/>
</dbReference>
<sequence>MRLFALLRLILLVAVLICGFHYLFTAIGNRNSRNLRPVCSKTVTNRVDVGILKRYPRHSLAQYNLPIASKPLNWLFIQTVLAPLATVCDAEVVFVVNSEPGNYAERENLRRNVFTENIKLTRRISVFFVIGMSGEPHLDTKVSTEANRKEDILLVNVLENYHNITHKARAWITFLHDTCESPAPKFVTKIDDDIMLDLPGFLNLLHEFHAFKRVVLGRVYTNGPVMRHPASKWYLSKKEYASNGLGLYLQGMAYTFSFDLINGMYDNLKRVQYLWMDDWYVTHALMKDLTAIYFDLSKHYLSLDSEAEVANRLKRAKLLSRKLLFGHFRPKSAFPADRRQAAWEKLRLASCS</sequence>
<proteinExistence type="inferred from homology"/>
<dbReference type="InterPro" id="IPR002659">
    <property type="entry name" value="Glyco_trans_31"/>
</dbReference>
<keyword evidence="5" id="KW-0812">Transmembrane</keyword>
<dbReference type="Pfam" id="PF01762">
    <property type="entry name" value="Galactosyl_T"/>
    <property type="match status" value="1"/>
</dbReference>
<reference evidence="11" key="1">
    <citation type="journal article" date="2013" name="Genetics">
        <title>The draft genome and transcriptome of Panagrellus redivivus are shaped by the harsh demands of a free-living lifestyle.</title>
        <authorList>
            <person name="Srinivasan J."/>
            <person name="Dillman A.R."/>
            <person name="Macchietto M.G."/>
            <person name="Heikkinen L."/>
            <person name="Lakso M."/>
            <person name="Fracchia K.M."/>
            <person name="Antoshechkin I."/>
            <person name="Mortazavi A."/>
            <person name="Wong G."/>
            <person name="Sternberg P.W."/>
        </authorList>
    </citation>
    <scope>NUCLEOTIDE SEQUENCE [LARGE SCALE GENOMIC DNA]</scope>
    <source>
        <strain evidence="11">MT8872</strain>
    </source>
</reference>
<evidence type="ECO:0000256" key="5">
    <source>
        <dbReference type="ARBA" id="ARBA00022692"/>
    </source>
</evidence>
<dbReference type="GO" id="GO:0006493">
    <property type="term" value="P:protein O-linked glycosylation"/>
    <property type="evidence" value="ECO:0007669"/>
    <property type="project" value="TreeGrafter"/>
</dbReference>
<dbReference type="Proteomes" id="UP000492821">
    <property type="component" value="Unassembled WGS sequence"/>
</dbReference>
<dbReference type="PANTHER" id="PTHR11214">
    <property type="entry name" value="BETA-1,3-N-ACETYLGLUCOSAMINYLTRANSFERASE"/>
    <property type="match status" value="1"/>
</dbReference>
<keyword evidence="7" id="KW-1133">Transmembrane helix</keyword>
<accession>A0A7E4VS14</accession>
<protein>
    <recommendedName>
        <fullName evidence="10">Hexosyltransferase</fullName>
        <ecNumber evidence="10">2.4.1.-</ecNumber>
    </recommendedName>
</protein>
<dbReference type="Gene3D" id="3.90.550.50">
    <property type="match status" value="1"/>
</dbReference>
<keyword evidence="6" id="KW-0735">Signal-anchor</keyword>
<dbReference type="AlphaFoldDB" id="A0A7E4VS14"/>
<organism evidence="11 12">
    <name type="scientific">Panagrellus redivivus</name>
    <name type="common">Microworm</name>
    <dbReference type="NCBI Taxonomy" id="6233"/>
    <lineage>
        <taxon>Eukaryota</taxon>
        <taxon>Metazoa</taxon>
        <taxon>Ecdysozoa</taxon>
        <taxon>Nematoda</taxon>
        <taxon>Chromadorea</taxon>
        <taxon>Rhabditida</taxon>
        <taxon>Tylenchina</taxon>
        <taxon>Panagrolaimomorpha</taxon>
        <taxon>Panagrolaimoidea</taxon>
        <taxon>Panagrolaimidae</taxon>
        <taxon>Panagrellus</taxon>
    </lineage>
</organism>
<comment type="similarity">
    <text evidence="2 10">Belongs to the glycosyltransferase 31 family.</text>
</comment>
<evidence type="ECO:0000256" key="2">
    <source>
        <dbReference type="ARBA" id="ARBA00008661"/>
    </source>
</evidence>
<dbReference type="WBParaSite" id="Pan_g2694.t1">
    <property type="protein sequence ID" value="Pan_g2694.t1"/>
    <property type="gene ID" value="Pan_g2694"/>
</dbReference>
<comment type="subcellular location">
    <subcellularLocation>
        <location evidence="1 10">Golgi apparatus membrane</location>
        <topology evidence="1 10">Single-pass type II membrane protein</topology>
    </subcellularLocation>
</comment>
<reference evidence="12" key="2">
    <citation type="submission" date="2020-10" db="UniProtKB">
        <authorList>
            <consortium name="WormBaseParasite"/>
        </authorList>
    </citation>
    <scope>IDENTIFICATION</scope>
</reference>
<evidence type="ECO:0000256" key="7">
    <source>
        <dbReference type="ARBA" id="ARBA00022989"/>
    </source>
</evidence>
<evidence type="ECO:0000256" key="4">
    <source>
        <dbReference type="ARBA" id="ARBA00022679"/>
    </source>
</evidence>
<evidence type="ECO:0000313" key="12">
    <source>
        <dbReference type="WBParaSite" id="Pan_g2694.t1"/>
    </source>
</evidence>
<evidence type="ECO:0000256" key="3">
    <source>
        <dbReference type="ARBA" id="ARBA00022676"/>
    </source>
</evidence>
<evidence type="ECO:0000256" key="10">
    <source>
        <dbReference type="RuleBase" id="RU363063"/>
    </source>
</evidence>
<keyword evidence="11" id="KW-1185">Reference proteome</keyword>
<keyword evidence="3 10" id="KW-0328">Glycosyltransferase</keyword>
<dbReference type="GO" id="GO:0016758">
    <property type="term" value="F:hexosyltransferase activity"/>
    <property type="evidence" value="ECO:0007669"/>
    <property type="project" value="InterPro"/>
</dbReference>
<evidence type="ECO:0000256" key="6">
    <source>
        <dbReference type="ARBA" id="ARBA00022968"/>
    </source>
</evidence>
<dbReference type="PANTHER" id="PTHR11214:SF364">
    <property type="entry name" value="HEXOSYLTRANSFERASE"/>
    <property type="match status" value="1"/>
</dbReference>
<dbReference type="EC" id="2.4.1.-" evidence="10"/>
<evidence type="ECO:0000256" key="9">
    <source>
        <dbReference type="ARBA" id="ARBA00023136"/>
    </source>
</evidence>
<evidence type="ECO:0000313" key="11">
    <source>
        <dbReference type="Proteomes" id="UP000492821"/>
    </source>
</evidence>
<name>A0A7E4VS14_PANRE</name>
<evidence type="ECO:0000256" key="1">
    <source>
        <dbReference type="ARBA" id="ARBA00004323"/>
    </source>
</evidence>
<keyword evidence="8 10" id="KW-0333">Golgi apparatus</keyword>
<keyword evidence="4" id="KW-0808">Transferase</keyword>